<dbReference type="GO" id="GO:0016020">
    <property type="term" value="C:membrane"/>
    <property type="evidence" value="ECO:0007669"/>
    <property type="project" value="UniProtKB-SubCell"/>
</dbReference>
<evidence type="ECO:0000259" key="8">
    <source>
        <dbReference type="Pfam" id="PF00350"/>
    </source>
</evidence>
<keyword evidence="10" id="KW-1185">Reference proteome</keyword>
<gene>
    <name evidence="9" type="ORF">H3Z82_05580</name>
</gene>
<evidence type="ECO:0000256" key="6">
    <source>
        <dbReference type="SAM" id="Coils"/>
    </source>
</evidence>
<keyword evidence="3" id="KW-0378">Hydrolase</keyword>
<dbReference type="RefSeq" id="WP_182203454.1">
    <property type="nucleotide sequence ID" value="NZ_JACGLT010000003.1"/>
</dbReference>
<comment type="caution">
    <text evidence="9">The sequence shown here is derived from an EMBL/GenBank/DDBJ whole genome shotgun (WGS) entry which is preliminary data.</text>
</comment>
<feature type="domain" description="Dynamin N-terminal" evidence="8">
    <location>
        <begin position="48"/>
        <end position="246"/>
    </location>
</feature>
<evidence type="ECO:0000256" key="5">
    <source>
        <dbReference type="ARBA" id="ARBA00023136"/>
    </source>
</evidence>
<dbReference type="PANTHER" id="PTHR10465:SF0">
    <property type="entry name" value="SARCALUMENIN"/>
    <property type="match status" value="1"/>
</dbReference>
<keyword evidence="7" id="KW-1133">Transmembrane helix</keyword>
<keyword evidence="4" id="KW-0342">GTP-binding</keyword>
<evidence type="ECO:0000256" key="3">
    <source>
        <dbReference type="ARBA" id="ARBA00022801"/>
    </source>
</evidence>
<reference evidence="9 10" key="1">
    <citation type="submission" date="2020-07" db="EMBL/GenBank/DDBJ databases">
        <title>Bacterium isolated from marine sediment.</title>
        <authorList>
            <person name="Shang D."/>
        </authorList>
    </citation>
    <scope>NUCLEOTIDE SEQUENCE [LARGE SCALE GENOMIC DNA]</scope>
    <source>
        <strain evidence="9 10">F6074</strain>
    </source>
</reference>
<evidence type="ECO:0000313" key="10">
    <source>
        <dbReference type="Proteomes" id="UP000541857"/>
    </source>
</evidence>
<dbReference type="SUPFAM" id="SSF52540">
    <property type="entry name" value="P-loop containing nucleoside triphosphate hydrolases"/>
    <property type="match status" value="1"/>
</dbReference>
<keyword evidence="5 7" id="KW-0472">Membrane</keyword>
<evidence type="ECO:0000313" key="9">
    <source>
        <dbReference type="EMBL" id="MBA6152194.1"/>
    </source>
</evidence>
<organism evidence="9 10">
    <name type="scientific">Gelidibacter maritimus</name>
    <dbReference type="NCBI Taxonomy" id="2761487"/>
    <lineage>
        <taxon>Bacteria</taxon>
        <taxon>Pseudomonadati</taxon>
        <taxon>Bacteroidota</taxon>
        <taxon>Flavobacteriia</taxon>
        <taxon>Flavobacteriales</taxon>
        <taxon>Flavobacteriaceae</taxon>
        <taxon>Gelidibacter</taxon>
    </lineage>
</organism>
<accession>A0A7W2M3T8</accession>
<name>A0A7W2M3T8_9FLAO</name>
<evidence type="ECO:0000256" key="4">
    <source>
        <dbReference type="ARBA" id="ARBA00023134"/>
    </source>
</evidence>
<evidence type="ECO:0000256" key="7">
    <source>
        <dbReference type="SAM" id="Phobius"/>
    </source>
</evidence>
<feature type="transmembrane region" description="Helical" evidence="7">
    <location>
        <begin position="564"/>
        <end position="587"/>
    </location>
</feature>
<feature type="coiled-coil region" evidence="6">
    <location>
        <begin position="637"/>
        <end position="681"/>
    </location>
</feature>
<proteinExistence type="predicted"/>
<sequence>MSENIFKNIADKKEQFKQYAKKAHEFEWIDNDEYSDIITKLETDVLTIGVIGQMKCGKSTFLNALVYGEEVLPAATTPMTASLSVITYGEQKKLEAEFYTSNEWEELKHLANRSLNEIEADENQKSKIKAAQEIVEKSSKIEFEIRNLLGTKKEDSFDKLIDYVGADGKYIAITKSVKIYMPIDYLKGVEIVDTPGFNDPIVSRVERTKEFLAKADAVIMLLYAGRAFDSVDKDIIFNQLRTIGIGKLLIGVNKYDLCIENESETEIVSNVKNQLFQASREFSNNSIAELATEKDPLLLSASMALMSKMNMDMISKDSNLDFYYKKASDVFGISSQKEMLEKSLFPDFEKALMDIIFKSKDEILLKKPKNFIDQKAENKKELLEEALMQTKSNLTILNKPDNELEELLRNTKKAERKINRKIDNIEIEETLKSGIKSLSRKTKDIIFASKQKCMEVIKDHGIVLNAENLHLNLNSELERLEQELDRLFERSNKDINKSLKRVINDFISDINEIVEEYLEEFDMHDYIASYRNVLSRDIIEINFMDLIPVPEESPKTEDNLLSKAFVVTGAFVVGATFGLPILAANILSGKSDAREWIGNFYSILDLEPIEQEITANGNSLMIEVNSKFKDDFLGPIIEKMNETIENKANREKDLIQAKTKLSELEKDKQKLEEEIRVVGSIL</sequence>
<dbReference type="Gene3D" id="3.40.50.300">
    <property type="entry name" value="P-loop containing nucleotide triphosphate hydrolases"/>
    <property type="match status" value="1"/>
</dbReference>
<feature type="coiled-coil region" evidence="6">
    <location>
        <begin position="463"/>
        <end position="497"/>
    </location>
</feature>
<dbReference type="GO" id="GO:0003924">
    <property type="term" value="F:GTPase activity"/>
    <property type="evidence" value="ECO:0007669"/>
    <property type="project" value="InterPro"/>
</dbReference>
<dbReference type="Proteomes" id="UP000541857">
    <property type="component" value="Unassembled WGS sequence"/>
</dbReference>
<dbReference type="Pfam" id="PF00350">
    <property type="entry name" value="Dynamin_N"/>
    <property type="match status" value="1"/>
</dbReference>
<dbReference type="InterPro" id="IPR027417">
    <property type="entry name" value="P-loop_NTPase"/>
</dbReference>
<comment type="subcellular location">
    <subcellularLocation>
        <location evidence="1">Membrane</location>
    </subcellularLocation>
</comment>
<dbReference type="InterPro" id="IPR045063">
    <property type="entry name" value="Dynamin_N"/>
</dbReference>
<evidence type="ECO:0000256" key="2">
    <source>
        <dbReference type="ARBA" id="ARBA00022741"/>
    </source>
</evidence>
<dbReference type="EMBL" id="JACGLT010000003">
    <property type="protein sequence ID" value="MBA6152194.1"/>
    <property type="molecule type" value="Genomic_DNA"/>
</dbReference>
<dbReference type="InterPro" id="IPR027094">
    <property type="entry name" value="Mitofusin_fam"/>
</dbReference>
<dbReference type="PANTHER" id="PTHR10465">
    <property type="entry name" value="TRANSMEMBRANE GTPASE FZO1"/>
    <property type="match status" value="1"/>
</dbReference>
<keyword evidence="7" id="KW-0812">Transmembrane</keyword>
<evidence type="ECO:0000256" key="1">
    <source>
        <dbReference type="ARBA" id="ARBA00004370"/>
    </source>
</evidence>
<protein>
    <submittedName>
        <fullName evidence="9">Dynamin family protein</fullName>
    </submittedName>
</protein>
<keyword evidence="6" id="KW-0175">Coiled coil</keyword>
<dbReference type="GO" id="GO:0005525">
    <property type="term" value="F:GTP binding"/>
    <property type="evidence" value="ECO:0007669"/>
    <property type="project" value="UniProtKB-KW"/>
</dbReference>
<feature type="coiled-coil region" evidence="6">
    <location>
        <begin position="373"/>
        <end position="428"/>
    </location>
</feature>
<dbReference type="AlphaFoldDB" id="A0A7W2M3T8"/>
<keyword evidence="2" id="KW-0547">Nucleotide-binding</keyword>